<evidence type="ECO:0000313" key="1">
    <source>
        <dbReference type="EMBL" id="KAK1945661.1"/>
    </source>
</evidence>
<proteinExistence type="predicted"/>
<dbReference type="EMBL" id="JASMQC010000004">
    <property type="protein sequence ID" value="KAK1945661.1"/>
    <property type="molecule type" value="Genomic_DNA"/>
</dbReference>
<keyword evidence="2" id="KW-1185">Reference proteome</keyword>
<sequence length="184" mass="20094">MSAGGGGGGGGGVAAGVAAAASQQAIRGSTKTPRFEGVFELYKVELHLYLEDRESWAVVTGDEVRDAADRDLLAIFDKKNRTAKEAILRGLRECQEDEVNKICAMATAKEMWDTIVADKTERDYLYVALLKAQLYNTKHVKGQTLTEYLATMVRMRQQLSSMGTTHAVDDDGMLRVLTMGVTLT</sequence>
<dbReference type="Pfam" id="PF14223">
    <property type="entry name" value="Retrotran_gag_2"/>
    <property type="match status" value="1"/>
</dbReference>
<comment type="caution">
    <text evidence="1">The sequence shown here is derived from an EMBL/GenBank/DDBJ whole genome shotgun (WGS) entry which is preliminary data.</text>
</comment>
<gene>
    <name evidence="1" type="ORF">P3T76_002709</name>
</gene>
<dbReference type="AlphaFoldDB" id="A0AAD9GX38"/>
<name>A0AAD9GX38_9STRA</name>
<organism evidence="1 2">
    <name type="scientific">Phytophthora citrophthora</name>
    <dbReference type="NCBI Taxonomy" id="4793"/>
    <lineage>
        <taxon>Eukaryota</taxon>
        <taxon>Sar</taxon>
        <taxon>Stramenopiles</taxon>
        <taxon>Oomycota</taxon>
        <taxon>Peronosporomycetes</taxon>
        <taxon>Peronosporales</taxon>
        <taxon>Peronosporaceae</taxon>
        <taxon>Phytophthora</taxon>
    </lineage>
</organism>
<reference evidence="1" key="1">
    <citation type="submission" date="2023-08" db="EMBL/GenBank/DDBJ databases">
        <title>Reference Genome Resource for the Citrus Pathogen Phytophthora citrophthora.</title>
        <authorList>
            <person name="Moller H."/>
            <person name="Coetzee B."/>
            <person name="Rose L.J."/>
            <person name="Van Niekerk J.M."/>
        </authorList>
    </citation>
    <scope>NUCLEOTIDE SEQUENCE</scope>
    <source>
        <strain evidence="1">STE-U-9442</strain>
    </source>
</reference>
<evidence type="ECO:0000313" key="2">
    <source>
        <dbReference type="Proteomes" id="UP001259832"/>
    </source>
</evidence>
<dbReference type="Proteomes" id="UP001259832">
    <property type="component" value="Unassembled WGS sequence"/>
</dbReference>
<protein>
    <submittedName>
        <fullName evidence="1">Uncharacterized protein</fullName>
    </submittedName>
</protein>
<accession>A0AAD9GX38</accession>